<evidence type="ECO:0000313" key="2">
    <source>
        <dbReference type="Proteomes" id="UP000070529"/>
    </source>
</evidence>
<organism evidence="1 2">
    <name type="scientific">Enterovibrio coralii</name>
    <dbReference type="NCBI Taxonomy" id="294935"/>
    <lineage>
        <taxon>Bacteria</taxon>
        <taxon>Pseudomonadati</taxon>
        <taxon>Pseudomonadota</taxon>
        <taxon>Gammaproteobacteria</taxon>
        <taxon>Vibrionales</taxon>
        <taxon>Vibrionaceae</taxon>
        <taxon>Enterovibrio</taxon>
    </lineage>
</organism>
<accession>A0A135I9G0</accession>
<dbReference type="RefSeq" id="WP_067414871.1">
    <property type="nucleotide sequence ID" value="NZ_LNTY01000030.1"/>
</dbReference>
<comment type="caution">
    <text evidence="1">The sequence shown here is derived from an EMBL/GenBank/DDBJ whole genome shotgun (WGS) entry which is preliminary data.</text>
</comment>
<gene>
    <name evidence="1" type="ORF">ATN88_20050</name>
</gene>
<dbReference type="Proteomes" id="UP000070529">
    <property type="component" value="Unassembled WGS sequence"/>
</dbReference>
<protein>
    <submittedName>
        <fullName evidence="1">Uncharacterized protein</fullName>
    </submittedName>
</protein>
<keyword evidence="2" id="KW-1185">Reference proteome</keyword>
<reference evidence="1 2" key="1">
    <citation type="submission" date="2015-11" db="EMBL/GenBank/DDBJ databases">
        <title>Genomic Taxonomy of the Vibrionaceae.</title>
        <authorList>
            <person name="Gomez-Gil B."/>
            <person name="Enciso-Ibarra J."/>
        </authorList>
    </citation>
    <scope>NUCLEOTIDE SEQUENCE [LARGE SCALE GENOMIC DNA]</scope>
    <source>
        <strain evidence="1 2">CAIM 912</strain>
    </source>
</reference>
<evidence type="ECO:0000313" key="1">
    <source>
        <dbReference type="EMBL" id="KXF82090.1"/>
    </source>
</evidence>
<dbReference type="STRING" id="294935.ATN88_20050"/>
<dbReference type="EMBL" id="LNTY01000030">
    <property type="protein sequence ID" value="KXF82090.1"/>
    <property type="molecule type" value="Genomic_DNA"/>
</dbReference>
<proteinExistence type="predicted"/>
<dbReference type="AlphaFoldDB" id="A0A135I9G0"/>
<name>A0A135I9G0_9GAMM</name>
<sequence>MKTILLIAFGRQSLIAELAGVEDRPWPHKAEPLRHCFNKEENETANKLIRLTSPYHKQTVKRVEFCHRIVVFTKIVNKIEPT</sequence>